<dbReference type="NCBIfam" id="NF033580">
    <property type="entry name" value="transpos_IS5_3"/>
    <property type="match status" value="1"/>
</dbReference>
<dbReference type="Pfam" id="PF01609">
    <property type="entry name" value="DDE_Tnp_1"/>
    <property type="match status" value="1"/>
</dbReference>
<proteinExistence type="predicted"/>
<protein>
    <submittedName>
        <fullName evidence="3">IS5/IS1182 family transposase</fullName>
    </submittedName>
</protein>
<evidence type="ECO:0000259" key="1">
    <source>
        <dbReference type="Pfam" id="PF01609"/>
    </source>
</evidence>
<accession>A0A2A2APQ6</accession>
<feature type="domain" description="Transposase IS4-like" evidence="1">
    <location>
        <begin position="99"/>
        <end position="236"/>
    </location>
</feature>
<dbReference type="GO" id="GO:0004803">
    <property type="term" value="F:transposase activity"/>
    <property type="evidence" value="ECO:0007669"/>
    <property type="project" value="InterPro"/>
</dbReference>
<dbReference type="Pfam" id="PF13340">
    <property type="entry name" value="DUF4096"/>
    <property type="match status" value="1"/>
</dbReference>
<dbReference type="InterPro" id="IPR002559">
    <property type="entry name" value="Transposase_11"/>
</dbReference>
<evidence type="ECO:0000313" key="4">
    <source>
        <dbReference type="Proteomes" id="UP000218644"/>
    </source>
</evidence>
<comment type="caution">
    <text evidence="3">The sequence shown here is derived from an EMBL/GenBank/DDBJ whole genome shotgun (WGS) entry which is preliminary data.</text>
</comment>
<dbReference type="EMBL" id="NSJD01000014">
    <property type="protein sequence ID" value="PAT39702.1"/>
    <property type="molecule type" value="Genomic_DNA"/>
</dbReference>
<dbReference type="PANTHER" id="PTHR30007">
    <property type="entry name" value="PHP DOMAIN PROTEIN"/>
    <property type="match status" value="1"/>
</dbReference>
<name>A0A2A2APQ6_9BURK</name>
<evidence type="ECO:0000313" key="3">
    <source>
        <dbReference type="EMBL" id="PAT39702.1"/>
    </source>
</evidence>
<gene>
    <name evidence="3" type="ORF">CK623_09310</name>
</gene>
<dbReference type="GO" id="GO:0003677">
    <property type="term" value="F:DNA binding"/>
    <property type="evidence" value="ECO:0007669"/>
    <property type="project" value="InterPro"/>
</dbReference>
<feature type="domain" description="Insertion element IS402-like" evidence="2">
    <location>
        <begin position="14"/>
        <end position="86"/>
    </location>
</feature>
<reference evidence="3 4" key="1">
    <citation type="submission" date="2017-08" db="EMBL/GenBank/DDBJ databases">
        <title>WGS of Clinical strains of the CDC Group NO-1 linked to zoonotic infections in humans.</title>
        <authorList>
            <person name="Bernier A.-M."/>
            <person name="Bernard K."/>
        </authorList>
    </citation>
    <scope>NUCLEOTIDE SEQUENCE [LARGE SCALE GENOMIC DNA]</scope>
    <source>
        <strain evidence="3 4">NML79-0751</strain>
    </source>
</reference>
<dbReference type="PANTHER" id="PTHR30007:SF1">
    <property type="entry name" value="BLR1914 PROTEIN"/>
    <property type="match status" value="1"/>
</dbReference>
<evidence type="ECO:0000259" key="2">
    <source>
        <dbReference type="Pfam" id="PF13340"/>
    </source>
</evidence>
<dbReference type="Proteomes" id="UP000218644">
    <property type="component" value="Unassembled WGS sequence"/>
</dbReference>
<organism evidence="3 4">
    <name type="scientific">Vandammella animalimorsus</name>
    <dbReference type="NCBI Taxonomy" id="2029117"/>
    <lineage>
        <taxon>Bacteria</taxon>
        <taxon>Pseudomonadati</taxon>
        <taxon>Pseudomonadota</taxon>
        <taxon>Betaproteobacteria</taxon>
        <taxon>Burkholderiales</taxon>
        <taxon>Comamonadaceae</taxon>
        <taxon>Vandammella</taxon>
    </lineage>
</organism>
<dbReference type="AlphaFoldDB" id="A0A2A2APQ6"/>
<sequence length="257" mass="28979">MSKTKHPRPSRYELTQTQWERIENLLPGKAGDPGRTAVDNRSFVNGVLWVLRSGARWSDLPTRYGAYKSVHKRFTRWAAKGIWELVFQSLIQDRSNEYLMIDSSIVRAHAQAATGKGGQRNPALGRSRGGLSTKIHMAVDGQGRPVRFILTGGQRNDITQAPALLAGFKPKYVLADKGYDSRQLVALIHSLGAQPVIPPRSCQQPRACGKARYRLRNRIERCFARLKQFRRIATGFDRKPSHFLAFLYLASIPLWVG</sequence>
<dbReference type="GO" id="GO:0006313">
    <property type="term" value="P:DNA transposition"/>
    <property type="evidence" value="ECO:0007669"/>
    <property type="project" value="InterPro"/>
</dbReference>
<dbReference type="RefSeq" id="WP_095557234.1">
    <property type="nucleotide sequence ID" value="NZ_NSJD01000014.1"/>
</dbReference>
<dbReference type="InterPro" id="IPR025161">
    <property type="entry name" value="IS402-like_dom"/>
</dbReference>